<gene>
    <name evidence="1" type="ORF">LRS37_07775</name>
</gene>
<dbReference type="SUPFAM" id="SSF55785">
    <property type="entry name" value="PYP-like sensor domain (PAS domain)"/>
    <property type="match status" value="1"/>
</dbReference>
<keyword evidence="2" id="KW-1185">Reference proteome</keyword>
<evidence type="ECO:0000313" key="1">
    <source>
        <dbReference type="EMBL" id="MCD4838774.1"/>
    </source>
</evidence>
<dbReference type="RefSeq" id="WP_231314731.1">
    <property type="nucleotide sequence ID" value="NZ_JAAFZF010000014.1"/>
</dbReference>
<dbReference type="InterPro" id="IPR035965">
    <property type="entry name" value="PAS-like_dom_sf"/>
</dbReference>
<proteinExistence type="predicted"/>
<accession>A0ABS8QHN3</accession>
<dbReference type="Gene3D" id="3.30.450.20">
    <property type="entry name" value="PAS domain"/>
    <property type="match status" value="1"/>
</dbReference>
<dbReference type="EMBL" id="JAJODE010000017">
    <property type="protein sequence ID" value="MCD4838774.1"/>
    <property type="molecule type" value="Genomic_DNA"/>
</dbReference>
<reference evidence="1 2" key="1">
    <citation type="journal article" date="2023" name="Antonie Van Leeuwenhoek">
        <title>Unveiling the genomic potential of a novel thermostable glycoside hydrolases producing Neobacillus sedimentimangrovi UE25.</title>
        <authorList>
            <person name="Ejaz U."/>
            <person name="Saleem F."/>
            <person name="Rashid R."/>
            <person name="Hasan K.A."/>
            <person name="Syed M.N."/>
            <person name="Sohail M."/>
        </authorList>
    </citation>
    <scope>NUCLEOTIDE SEQUENCE [LARGE SCALE GENOMIC DNA]</scope>
    <source>
        <strain evidence="1 2">UE25</strain>
    </source>
</reference>
<sequence length="51" mass="6090">MNEKFCEISKYEKEELMGQDHRLLNSGYHPKEFFKELWKTIGGGKVWKGEI</sequence>
<comment type="caution">
    <text evidence="1">The sequence shown here is derived from an EMBL/GenBank/DDBJ whole genome shotgun (WGS) entry which is preliminary data.</text>
</comment>
<organism evidence="1 2">
    <name type="scientific">Neobacillus sedimentimangrovi</name>
    <dbReference type="NCBI Taxonomy" id="2699460"/>
    <lineage>
        <taxon>Bacteria</taxon>
        <taxon>Bacillati</taxon>
        <taxon>Bacillota</taxon>
        <taxon>Bacilli</taxon>
        <taxon>Bacillales</taxon>
        <taxon>Bacillaceae</taxon>
        <taxon>Neobacillus</taxon>
    </lineage>
</organism>
<evidence type="ECO:0000313" key="2">
    <source>
        <dbReference type="Proteomes" id="UP001162836"/>
    </source>
</evidence>
<dbReference type="Proteomes" id="UP001162836">
    <property type="component" value="Unassembled WGS sequence"/>
</dbReference>
<evidence type="ECO:0008006" key="3">
    <source>
        <dbReference type="Google" id="ProtNLM"/>
    </source>
</evidence>
<protein>
    <recommendedName>
        <fullName evidence="3">Bacteriocin-type signal sequence</fullName>
    </recommendedName>
</protein>
<name>A0ABS8QHN3_9BACI</name>